<feature type="region of interest" description="Disordered" evidence="1">
    <location>
        <begin position="61"/>
        <end position="102"/>
    </location>
</feature>
<proteinExistence type="predicted"/>
<dbReference type="EMBL" id="LR901368">
    <property type="protein sequence ID" value="CAD7248455.1"/>
    <property type="molecule type" value="Genomic_DNA"/>
</dbReference>
<reference evidence="2" key="1">
    <citation type="submission" date="2020-11" db="EMBL/GenBank/DDBJ databases">
        <authorList>
            <person name="Tran Van P."/>
        </authorList>
    </citation>
    <scope>NUCLEOTIDE SEQUENCE</scope>
</reference>
<evidence type="ECO:0000313" key="2">
    <source>
        <dbReference type="EMBL" id="CAD7248455.1"/>
    </source>
</evidence>
<feature type="region of interest" description="Disordered" evidence="1">
    <location>
        <begin position="151"/>
        <end position="174"/>
    </location>
</feature>
<keyword evidence="3" id="KW-1185">Reference proteome</keyword>
<evidence type="ECO:0000313" key="3">
    <source>
        <dbReference type="Proteomes" id="UP000677054"/>
    </source>
</evidence>
<evidence type="ECO:0000256" key="1">
    <source>
        <dbReference type="SAM" id="MobiDB-lite"/>
    </source>
</evidence>
<organism evidence="2">
    <name type="scientific">Darwinula stevensoni</name>
    <dbReference type="NCBI Taxonomy" id="69355"/>
    <lineage>
        <taxon>Eukaryota</taxon>
        <taxon>Metazoa</taxon>
        <taxon>Ecdysozoa</taxon>
        <taxon>Arthropoda</taxon>
        <taxon>Crustacea</taxon>
        <taxon>Oligostraca</taxon>
        <taxon>Ostracoda</taxon>
        <taxon>Podocopa</taxon>
        <taxon>Podocopida</taxon>
        <taxon>Darwinulocopina</taxon>
        <taxon>Darwinuloidea</taxon>
        <taxon>Darwinulidae</taxon>
        <taxon>Darwinula</taxon>
    </lineage>
</organism>
<protein>
    <submittedName>
        <fullName evidence="2">Uncharacterized protein</fullName>
    </submittedName>
</protein>
<sequence>MSPLGFLRPGFFFYVDLFGTRSQRFPWHRLGAVHGERAREPIRSRAEKAIGLERERGEIVRTRPKGPSPKGRASETGCEEASRGESRWKFAKTPLEGDSRLANPSPLALRPLPFAPCPSPLALRPLPLASCPSPLTHETKRVERIRNGLRTMPFVPGPKRRRSPRKGTIDGRRRTDAKRSAICLRAMQRLSFESHRFALKRAECCNFPPEIDFTVRIAVARSPRCLVSRVETSSSSVTKLRDEKSTIHAARAAGALDRFFRPQAIRVPREMRGEAICLLFFLPSPFAATDGDHHFYSSHVDLAHLTVSLSRVEEALADHATRTEAEIRNEESGLRSLNRLLESTETREKDAGSHVGNPINAYLLVRSLTRDLKRATDLAEGIGESGEAGGRRRRE</sequence>
<dbReference type="EMBL" id="CAJPEV010001851">
    <property type="protein sequence ID" value="CAG0894605.1"/>
    <property type="molecule type" value="Genomic_DNA"/>
</dbReference>
<dbReference type="AlphaFoldDB" id="A0A7R8XEV2"/>
<accession>A0A7R8XEV2</accession>
<gene>
    <name evidence="2" type="ORF">DSTB1V02_LOCUS8267</name>
</gene>
<dbReference type="Gene3D" id="6.10.140.1460">
    <property type="match status" value="1"/>
</dbReference>
<dbReference type="Proteomes" id="UP000677054">
    <property type="component" value="Unassembled WGS sequence"/>
</dbReference>
<name>A0A7R8XEV2_9CRUS</name>
<feature type="non-terminal residue" evidence="2">
    <location>
        <position position="395"/>
    </location>
</feature>